<evidence type="ECO:0000256" key="3">
    <source>
        <dbReference type="ARBA" id="ARBA00023082"/>
    </source>
</evidence>
<feature type="domain" description="RNA polymerase sigma-70 region 2" evidence="6">
    <location>
        <begin position="31"/>
        <end position="96"/>
    </location>
</feature>
<name>E4T6T1_PALPW</name>
<accession>E4T6T1</accession>
<reference key="1">
    <citation type="submission" date="2010-11" db="EMBL/GenBank/DDBJ databases">
        <title>The complete genome of Paludibacter propionicigenes DSM 17365.</title>
        <authorList>
            <consortium name="US DOE Joint Genome Institute (JGI-PGF)"/>
            <person name="Lucas S."/>
            <person name="Copeland A."/>
            <person name="Lapidus A."/>
            <person name="Bruce D."/>
            <person name="Goodwin L."/>
            <person name="Pitluck S."/>
            <person name="Kyrpides N."/>
            <person name="Mavromatis K."/>
            <person name="Ivanova N."/>
            <person name="Munk A.C."/>
            <person name="Brettin T."/>
            <person name="Detter J.C."/>
            <person name="Han C."/>
            <person name="Tapia R."/>
            <person name="Land M."/>
            <person name="Hauser L."/>
            <person name="Markowitz V."/>
            <person name="Cheng J.-F."/>
            <person name="Hugenholtz P."/>
            <person name="Woyke T."/>
            <person name="Wu D."/>
            <person name="Gronow S."/>
            <person name="Wellnitz S."/>
            <person name="Brambilla E."/>
            <person name="Klenk H.-P."/>
            <person name="Eisen J.A."/>
        </authorList>
    </citation>
    <scope>NUCLEOTIDE SEQUENCE</scope>
    <source>
        <strain>WB4</strain>
    </source>
</reference>
<proteinExistence type="inferred from homology"/>
<dbReference type="Pfam" id="PF04542">
    <property type="entry name" value="Sigma70_r2"/>
    <property type="match status" value="1"/>
</dbReference>
<dbReference type="OrthoDB" id="1116873at2"/>
<feature type="domain" description="RNA polymerase sigma factor 70 region 4 type 2" evidence="7">
    <location>
        <begin position="127"/>
        <end position="179"/>
    </location>
</feature>
<dbReference type="InterPro" id="IPR013249">
    <property type="entry name" value="RNA_pol_sigma70_r4_t2"/>
</dbReference>
<evidence type="ECO:0000256" key="1">
    <source>
        <dbReference type="ARBA" id="ARBA00010641"/>
    </source>
</evidence>
<dbReference type="InterPro" id="IPR013325">
    <property type="entry name" value="RNA_pol_sigma_r2"/>
</dbReference>
<protein>
    <submittedName>
        <fullName evidence="8">RNA polymerase, sigma-24 subunit, ECF subfamily</fullName>
    </submittedName>
</protein>
<dbReference type="GO" id="GO:0006352">
    <property type="term" value="P:DNA-templated transcription initiation"/>
    <property type="evidence" value="ECO:0007669"/>
    <property type="project" value="InterPro"/>
</dbReference>
<comment type="similarity">
    <text evidence="1">Belongs to the sigma-70 factor family. ECF subfamily.</text>
</comment>
<reference evidence="8 9" key="2">
    <citation type="journal article" date="2011" name="Stand. Genomic Sci.">
        <title>Complete genome sequence of Paludibacter propionicigenes type strain (WB4).</title>
        <authorList>
            <person name="Gronow S."/>
            <person name="Munk C."/>
            <person name="Lapidus A."/>
            <person name="Nolan M."/>
            <person name="Lucas S."/>
            <person name="Hammon N."/>
            <person name="Deshpande S."/>
            <person name="Cheng J.F."/>
            <person name="Tapia R."/>
            <person name="Han C."/>
            <person name="Goodwin L."/>
            <person name="Pitluck S."/>
            <person name="Liolios K."/>
            <person name="Ivanova N."/>
            <person name="Mavromatis K."/>
            <person name="Mikhailova N."/>
            <person name="Pati A."/>
            <person name="Chen A."/>
            <person name="Palaniappan K."/>
            <person name="Land M."/>
            <person name="Hauser L."/>
            <person name="Chang Y.J."/>
            <person name="Jeffries C.D."/>
            <person name="Brambilla E."/>
            <person name="Rohde M."/>
            <person name="Goker M."/>
            <person name="Detter J.C."/>
            <person name="Woyke T."/>
            <person name="Bristow J."/>
            <person name="Eisen J.A."/>
            <person name="Markowitz V."/>
            <person name="Hugenholtz P."/>
            <person name="Kyrpides N.C."/>
            <person name="Klenk H.P."/>
        </authorList>
    </citation>
    <scope>NUCLEOTIDE SEQUENCE [LARGE SCALE GENOMIC DNA]</scope>
    <source>
        <strain evidence="9">DSM 17365 / JCM 13257 / WB4</strain>
    </source>
</reference>
<evidence type="ECO:0000256" key="5">
    <source>
        <dbReference type="ARBA" id="ARBA00023163"/>
    </source>
</evidence>
<evidence type="ECO:0000256" key="2">
    <source>
        <dbReference type="ARBA" id="ARBA00023015"/>
    </source>
</evidence>
<evidence type="ECO:0000259" key="6">
    <source>
        <dbReference type="Pfam" id="PF04542"/>
    </source>
</evidence>
<dbReference type="GO" id="GO:0003677">
    <property type="term" value="F:DNA binding"/>
    <property type="evidence" value="ECO:0007669"/>
    <property type="project" value="UniProtKB-KW"/>
</dbReference>
<evidence type="ECO:0000256" key="4">
    <source>
        <dbReference type="ARBA" id="ARBA00023125"/>
    </source>
</evidence>
<evidence type="ECO:0000313" key="8">
    <source>
        <dbReference type="EMBL" id="ADQ80425.1"/>
    </source>
</evidence>
<evidence type="ECO:0000259" key="7">
    <source>
        <dbReference type="Pfam" id="PF08281"/>
    </source>
</evidence>
<dbReference type="EMBL" id="CP002345">
    <property type="protein sequence ID" value="ADQ80425.1"/>
    <property type="molecule type" value="Genomic_DNA"/>
</dbReference>
<dbReference type="HOGENOM" id="CLU_047691_9_3_10"/>
<keyword evidence="9" id="KW-1185">Reference proteome</keyword>
<dbReference type="SUPFAM" id="SSF88946">
    <property type="entry name" value="Sigma2 domain of RNA polymerase sigma factors"/>
    <property type="match status" value="1"/>
</dbReference>
<keyword evidence="4" id="KW-0238">DNA-binding</keyword>
<dbReference type="InterPro" id="IPR007627">
    <property type="entry name" value="RNA_pol_sigma70_r2"/>
</dbReference>
<dbReference type="STRING" id="694427.Palpr_2289"/>
<dbReference type="GO" id="GO:0016987">
    <property type="term" value="F:sigma factor activity"/>
    <property type="evidence" value="ECO:0007669"/>
    <property type="project" value="UniProtKB-KW"/>
</dbReference>
<dbReference type="InterPro" id="IPR014284">
    <property type="entry name" value="RNA_pol_sigma-70_dom"/>
</dbReference>
<dbReference type="PANTHER" id="PTHR43133:SF8">
    <property type="entry name" value="RNA POLYMERASE SIGMA FACTOR HI_1459-RELATED"/>
    <property type="match status" value="1"/>
</dbReference>
<dbReference type="RefSeq" id="WP_013445794.1">
    <property type="nucleotide sequence ID" value="NC_014734.1"/>
</dbReference>
<sequence length="193" mass="22482">MKAKEKISEYSEENLLRTFTESGDTVFLGELYRRYIPLVYGLCLKYLNQKEAAQDAVMDIFGVLADKVPQYEIKNFNTWLYSVAKNHCLHVLRKDKNVSMVNIEDVLVENQAILTLTDKPQSQEEMEALSYCMDTLPEEQKRSIQYFFYDEKSYADIVDLTGYALSKVKSYIQNGKRNLKSCMIKVLKLNPER</sequence>
<dbReference type="AlphaFoldDB" id="E4T6T1"/>
<evidence type="ECO:0000313" key="9">
    <source>
        <dbReference type="Proteomes" id="UP000008718"/>
    </source>
</evidence>
<dbReference type="InterPro" id="IPR039425">
    <property type="entry name" value="RNA_pol_sigma-70-like"/>
</dbReference>
<organism evidence="8 9">
    <name type="scientific">Paludibacter propionicigenes (strain DSM 17365 / JCM 13257 / WB4)</name>
    <dbReference type="NCBI Taxonomy" id="694427"/>
    <lineage>
        <taxon>Bacteria</taxon>
        <taxon>Pseudomonadati</taxon>
        <taxon>Bacteroidota</taxon>
        <taxon>Bacteroidia</taxon>
        <taxon>Bacteroidales</taxon>
        <taxon>Paludibacteraceae</taxon>
        <taxon>Paludibacter</taxon>
    </lineage>
</organism>
<keyword evidence="2" id="KW-0805">Transcription regulation</keyword>
<keyword evidence="3" id="KW-0731">Sigma factor</keyword>
<keyword evidence="5" id="KW-0804">Transcription</keyword>
<dbReference type="eggNOG" id="COG1595">
    <property type="taxonomic scope" value="Bacteria"/>
</dbReference>
<dbReference type="InterPro" id="IPR013324">
    <property type="entry name" value="RNA_pol_sigma_r3/r4-like"/>
</dbReference>
<dbReference type="Pfam" id="PF08281">
    <property type="entry name" value="Sigma70_r4_2"/>
    <property type="match status" value="1"/>
</dbReference>
<dbReference type="InterPro" id="IPR036388">
    <property type="entry name" value="WH-like_DNA-bd_sf"/>
</dbReference>
<dbReference type="NCBIfam" id="TIGR02937">
    <property type="entry name" value="sigma70-ECF"/>
    <property type="match status" value="1"/>
</dbReference>
<dbReference type="KEGG" id="ppn:Palpr_2289"/>
<gene>
    <name evidence="8" type="ordered locus">Palpr_2289</name>
</gene>
<dbReference type="Gene3D" id="1.10.1740.10">
    <property type="match status" value="1"/>
</dbReference>
<dbReference type="Proteomes" id="UP000008718">
    <property type="component" value="Chromosome"/>
</dbReference>
<dbReference type="PANTHER" id="PTHR43133">
    <property type="entry name" value="RNA POLYMERASE ECF-TYPE SIGMA FACTO"/>
    <property type="match status" value="1"/>
</dbReference>
<dbReference type="SUPFAM" id="SSF88659">
    <property type="entry name" value="Sigma3 and sigma4 domains of RNA polymerase sigma factors"/>
    <property type="match status" value="1"/>
</dbReference>
<dbReference type="Gene3D" id="1.10.10.10">
    <property type="entry name" value="Winged helix-like DNA-binding domain superfamily/Winged helix DNA-binding domain"/>
    <property type="match status" value="1"/>
</dbReference>